<organism evidence="4 5">
    <name type="scientific">Colletotrichum cuscutae</name>
    <dbReference type="NCBI Taxonomy" id="1209917"/>
    <lineage>
        <taxon>Eukaryota</taxon>
        <taxon>Fungi</taxon>
        <taxon>Dikarya</taxon>
        <taxon>Ascomycota</taxon>
        <taxon>Pezizomycotina</taxon>
        <taxon>Sordariomycetes</taxon>
        <taxon>Hypocreomycetidae</taxon>
        <taxon>Glomerellales</taxon>
        <taxon>Glomerellaceae</taxon>
        <taxon>Colletotrichum</taxon>
        <taxon>Colletotrichum acutatum species complex</taxon>
    </lineage>
</organism>
<dbReference type="InterPro" id="IPR054471">
    <property type="entry name" value="GPIID_WHD"/>
</dbReference>
<dbReference type="Pfam" id="PF22939">
    <property type="entry name" value="WHD_GPIID"/>
    <property type="match status" value="1"/>
</dbReference>
<comment type="caution">
    <text evidence="4">The sequence shown here is derived from an EMBL/GenBank/DDBJ whole genome shotgun (WGS) entry which is preliminary data.</text>
</comment>
<feature type="domain" description="Nephrocystin 3-like N-terminal" evidence="3">
    <location>
        <begin position="4"/>
        <end position="60"/>
    </location>
</feature>
<evidence type="ECO:0000313" key="4">
    <source>
        <dbReference type="EMBL" id="KAK1466148.1"/>
    </source>
</evidence>
<accession>A0AAI9UZX9</accession>
<proteinExistence type="predicted"/>
<evidence type="ECO:0008006" key="6">
    <source>
        <dbReference type="Google" id="ProtNLM"/>
    </source>
</evidence>
<gene>
    <name evidence="4" type="ORF">CCUS01_07496</name>
</gene>
<reference evidence="4" key="1">
    <citation type="submission" date="2016-11" db="EMBL/GenBank/DDBJ databases">
        <title>The genome sequence of Colletotrichum cuscutae.</title>
        <authorList>
            <person name="Baroncelli R."/>
        </authorList>
    </citation>
    <scope>NUCLEOTIDE SEQUENCE</scope>
    <source>
        <strain evidence="4">IMI 304802</strain>
    </source>
</reference>
<dbReference type="EMBL" id="MPDP01000261">
    <property type="protein sequence ID" value="KAK1466148.1"/>
    <property type="molecule type" value="Genomic_DNA"/>
</dbReference>
<evidence type="ECO:0000313" key="5">
    <source>
        <dbReference type="Proteomes" id="UP001239213"/>
    </source>
</evidence>
<dbReference type="Pfam" id="PF24883">
    <property type="entry name" value="NPHP3_N"/>
    <property type="match status" value="1"/>
</dbReference>
<evidence type="ECO:0000259" key="3">
    <source>
        <dbReference type="Pfam" id="PF24883"/>
    </source>
</evidence>
<dbReference type="AlphaFoldDB" id="A0AAI9UZX9"/>
<keyword evidence="1" id="KW-0677">Repeat</keyword>
<dbReference type="Proteomes" id="UP001239213">
    <property type="component" value="Unassembled WGS sequence"/>
</dbReference>
<protein>
    <recommendedName>
        <fullName evidence="6">Vegetative incompatibility protein HET-E-1</fullName>
    </recommendedName>
</protein>
<sequence>MSMQDLWDDLRLAFSGLPGRVYCIADALDEMDRGNDIFLQALAKLGNWNPSKVKVLVTSRPVPAVEGPLRHAKCNQIRLQENVVDADISTFVRQALNVSGISDHDRQLIQAAIPGRANGLFLYAKLAMDSFLEAGADVKAVLASLPADMNQMYTDLLNEHSRRSRVPDAIQRLILQWVTHATRPLRLLEIAEMIDVTYNDVAHDLRGTKDLVRAACGPLLEILPDETVCVIHHSFTEYLKGTTRSSYDNGYPVLRCGDTHACLGSACLAYLLSGVFGEGKEAQDTPIVKLKLRYPFLAYALDNWHIHIARSTATGHDQTGINVALDKLMRGPDSQDIWTKLLSRVMARSNGYTECSKSGLTI</sequence>
<dbReference type="PANTHER" id="PTHR10039:SF14">
    <property type="entry name" value="NACHT DOMAIN-CONTAINING PROTEIN"/>
    <property type="match status" value="1"/>
</dbReference>
<evidence type="ECO:0000256" key="1">
    <source>
        <dbReference type="ARBA" id="ARBA00022737"/>
    </source>
</evidence>
<dbReference type="PANTHER" id="PTHR10039">
    <property type="entry name" value="AMELOGENIN"/>
    <property type="match status" value="1"/>
</dbReference>
<name>A0AAI9UZX9_9PEZI</name>
<keyword evidence="5" id="KW-1185">Reference proteome</keyword>
<dbReference type="InterPro" id="IPR056884">
    <property type="entry name" value="NPHP3-like_N"/>
</dbReference>
<feature type="domain" description="GPI inositol-deacylase winged helix" evidence="2">
    <location>
        <begin position="171"/>
        <end position="244"/>
    </location>
</feature>
<evidence type="ECO:0000259" key="2">
    <source>
        <dbReference type="Pfam" id="PF22939"/>
    </source>
</evidence>